<reference evidence="1" key="1">
    <citation type="submission" date="2021-02" db="EMBL/GenBank/DDBJ databases">
        <authorList>
            <person name="Nowell W R."/>
        </authorList>
    </citation>
    <scope>NUCLEOTIDE SEQUENCE</scope>
</reference>
<proteinExistence type="predicted"/>
<name>A0A813PKT8_9BILA</name>
<dbReference type="Proteomes" id="UP000663844">
    <property type="component" value="Unassembled WGS sequence"/>
</dbReference>
<comment type="caution">
    <text evidence="1">The sequence shown here is derived from an EMBL/GenBank/DDBJ whole genome shotgun (WGS) entry which is preliminary data.</text>
</comment>
<dbReference type="Proteomes" id="UP000663845">
    <property type="component" value="Unassembled WGS sequence"/>
</dbReference>
<evidence type="ECO:0008006" key="4">
    <source>
        <dbReference type="Google" id="ProtNLM"/>
    </source>
</evidence>
<dbReference type="AlphaFoldDB" id="A0A813PKT8"/>
<sequence length="529" mass="63499">MESLPDELHLLVFHYLCRFDLIYAFSNLNIRYQRLIQPYIYNIDLSQGSLSYEDFQLFLHHILPLYGNAVYSLTINGYPQLKLLESQIIYLTNLTSLTLKLDASINDDAPEKIRYYNTELFSFNTLTELNIFANAGNNINILKNICCSSISQNLCSLTLLDRNFSWKFDEIFCEMPQVKYLSINIYYLENLRKILKIMTNLIELKLFMNHFSSFPELDFFQIPETLQNLQLEFENDVPPNRRILRGFLNLFKMHLQSLTLITCDRRKEFTNFDQFQSLINNFKQLKFFQYDILMGTKPDDRFPNIEQLPNSLFSVFTLPRPQRLSKILSQTEQNLSSESLLIFDYSYSIINDYTKYHHLKKIKINLRSEQLIPDFCQRLSTLIDQAPKFYSLQMFKINDTYELIHFLKKIILNEKIRRKILEFQFDYYNPYHNTFFNEFFNLLPNLRILTIDCDEQFTDFYPDSIKSFIKQLKHFYPKLNRFRLNMSLRNYRIRNALQIYTKDLHQNTSLCYWITSNDNDSLKDLNIWL</sequence>
<protein>
    <recommendedName>
        <fullName evidence="4">F-box domain-containing protein</fullName>
    </recommendedName>
</protein>
<gene>
    <name evidence="1" type="ORF">JYZ213_LOCUS2559</name>
    <name evidence="2" type="ORF">OXD698_LOCUS27308</name>
</gene>
<evidence type="ECO:0000313" key="3">
    <source>
        <dbReference type="Proteomes" id="UP000663845"/>
    </source>
</evidence>
<dbReference type="EMBL" id="CAJOAZ010002813">
    <property type="protein sequence ID" value="CAF3961936.1"/>
    <property type="molecule type" value="Genomic_DNA"/>
</dbReference>
<evidence type="ECO:0000313" key="1">
    <source>
        <dbReference type="EMBL" id="CAF0752247.1"/>
    </source>
</evidence>
<evidence type="ECO:0000313" key="2">
    <source>
        <dbReference type="EMBL" id="CAF3961936.1"/>
    </source>
</evidence>
<accession>A0A813PKT8</accession>
<dbReference type="EMBL" id="CAJNOG010000013">
    <property type="protein sequence ID" value="CAF0752247.1"/>
    <property type="molecule type" value="Genomic_DNA"/>
</dbReference>
<organism evidence="1 3">
    <name type="scientific">Adineta steineri</name>
    <dbReference type="NCBI Taxonomy" id="433720"/>
    <lineage>
        <taxon>Eukaryota</taxon>
        <taxon>Metazoa</taxon>
        <taxon>Spiralia</taxon>
        <taxon>Gnathifera</taxon>
        <taxon>Rotifera</taxon>
        <taxon>Eurotatoria</taxon>
        <taxon>Bdelloidea</taxon>
        <taxon>Adinetida</taxon>
        <taxon>Adinetidae</taxon>
        <taxon>Adineta</taxon>
    </lineage>
</organism>